<keyword evidence="3" id="KW-1185">Reference proteome</keyword>
<dbReference type="AlphaFoldDB" id="A0AAN9N0Y5"/>
<organism evidence="2 3">
    <name type="scientific">Canavalia gladiata</name>
    <name type="common">Sword bean</name>
    <name type="synonym">Dolichos gladiatus</name>
    <dbReference type="NCBI Taxonomy" id="3824"/>
    <lineage>
        <taxon>Eukaryota</taxon>
        <taxon>Viridiplantae</taxon>
        <taxon>Streptophyta</taxon>
        <taxon>Embryophyta</taxon>
        <taxon>Tracheophyta</taxon>
        <taxon>Spermatophyta</taxon>
        <taxon>Magnoliopsida</taxon>
        <taxon>eudicotyledons</taxon>
        <taxon>Gunneridae</taxon>
        <taxon>Pentapetalae</taxon>
        <taxon>rosids</taxon>
        <taxon>fabids</taxon>
        <taxon>Fabales</taxon>
        <taxon>Fabaceae</taxon>
        <taxon>Papilionoideae</taxon>
        <taxon>50 kb inversion clade</taxon>
        <taxon>NPAAA clade</taxon>
        <taxon>indigoferoid/millettioid clade</taxon>
        <taxon>Phaseoleae</taxon>
        <taxon>Canavalia</taxon>
    </lineage>
</organism>
<evidence type="ECO:0000256" key="1">
    <source>
        <dbReference type="SAM" id="MobiDB-lite"/>
    </source>
</evidence>
<dbReference type="EMBL" id="JAYMYQ010000001">
    <property type="protein sequence ID" value="KAK7361933.1"/>
    <property type="molecule type" value="Genomic_DNA"/>
</dbReference>
<evidence type="ECO:0000313" key="2">
    <source>
        <dbReference type="EMBL" id="KAK7361933.1"/>
    </source>
</evidence>
<dbReference type="Proteomes" id="UP001367508">
    <property type="component" value="Unassembled WGS sequence"/>
</dbReference>
<accession>A0AAN9N0Y5</accession>
<gene>
    <name evidence="2" type="ORF">VNO77_04028</name>
</gene>
<evidence type="ECO:0000313" key="3">
    <source>
        <dbReference type="Proteomes" id="UP001367508"/>
    </source>
</evidence>
<name>A0AAN9N0Y5_CANGL</name>
<comment type="caution">
    <text evidence="2">The sequence shown here is derived from an EMBL/GenBank/DDBJ whole genome shotgun (WGS) entry which is preliminary data.</text>
</comment>
<protein>
    <submittedName>
        <fullName evidence="2">Uncharacterized protein</fullName>
    </submittedName>
</protein>
<sequence>MPSAEPGSSRAHPPHDDARTRRESLGHAYNPCSKLWQLSALGLAYAQGIHDLFSIRLSSRNCNFKNDCNGVTCFFIDEDYLKKSESNSFIEARPYLRTKKSRLVKKWSIPGGNTYVFIALKSHRSVSVTSRRKFRIELDGVAVSSVPSKSVSTNPVSLRIRDNRAMIHQGRCMNRSISRAAGLLSQSGSNRVQKLMMGEPCMK</sequence>
<reference evidence="2 3" key="1">
    <citation type="submission" date="2024-01" db="EMBL/GenBank/DDBJ databases">
        <title>The genomes of 5 underutilized Papilionoideae crops provide insights into root nodulation and disease resistanc.</title>
        <authorList>
            <person name="Jiang F."/>
        </authorList>
    </citation>
    <scope>NUCLEOTIDE SEQUENCE [LARGE SCALE GENOMIC DNA]</scope>
    <source>
        <strain evidence="2">LVBAO_FW01</strain>
        <tissue evidence="2">Leaves</tissue>
    </source>
</reference>
<feature type="region of interest" description="Disordered" evidence="1">
    <location>
        <begin position="1"/>
        <end position="21"/>
    </location>
</feature>
<proteinExistence type="predicted"/>